<evidence type="ECO:0000313" key="12">
    <source>
        <dbReference type="Proteomes" id="UP000076871"/>
    </source>
</evidence>
<dbReference type="Gene3D" id="1.10.10.60">
    <property type="entry name" value="Homeodomain-like"/>
    <property type="match status" value="1"/>
</dbReference>
<dbReference type="OrthoDB" id="19740at2759"/>
<evidence type="ECO:0000256" key="6">
    <source>
        <dbReference type="ARBA" id="ARBA00023163"/>
    </source>
</evidence>
<feature type="compositionally biased region" description="Polar residues" evidence="9">
    <location>
        <begin position="14"/>
        <end position="31"/>
    </location>
</feature>
<dbReference type="InterPro" id="IPR009057">
    <property type="entry name" value="Homeodomain-like_sf"/>
</dbReference>
<dbReference type="InterPro" id="IPR027109">
    <property type="entry name" value="Swc4/Dmap1"/>
</dbReference>
<protein>
    <recommendedName>
        <fullName evidence="3">SWR1-complex protein 4</fullName>
    </recommendedName>
</protein>
<dbReference type="GO" id="GO:0000812">
    <property type="term" value="C:Swr1 complex"/>
    <property type="evidence" value="ECO:0007669"/>
    <property type="project" value="TreeGrafter"/>
</dbReference>
<keyword evidence="6" id="KW-0804">Transcription</keyword>
<dbReference type="SMART" id="SM00717">
    <property type="entry name" value="SANT"/>
    <property type="match status" value="1"/>
</dbReference>
<feature type="region of interest" description="Disordered" evidence="9">
    <location>
        <begin position="1"/>
        <end position="42"/>
    </location>
</feature>
<dbReference type="GeneID" id="63826133"/>
<evidence type="ECO:0000313" key="11">
    <source>
        <dbReference type="EMBL" id="KZT05541.1"/>
    </source>
</evidence>
<comment type="similarity">
    <text evidence="2">Belongs to the SWC4 family.</text>
</comment>
<evidence type="ECO:0000259" key="10">
    <source>
        <dbReference type="PROSITE" id="PS50090"/>
    </source>
</evidence>
<comment type="function">
    <text evidence="8">Component of the SWR1 complex which mediates the ATP-dependent exchange of histone H2A for the H2A variant HZT1 leading to transcriptional regulation of selected genes by chromatin remodeling. Component of the NuA4 histone acetyltransferase complex which is involved in transcriptional activation of selected genes principally by acetylation of nucleosomal histone H4 and H2A. The NuA4 complex is also involved in DNA repair.</text>
</comment>
<dbReference type="GO" id="GO:0006281">
    <property type="term" value="P:DNA repair"/>
    <property type="evidence" value="ECO:0007669"/>
    <property type="project" value="InterPro"/>
</dbReference>
<dbReference type="InterPro" id="IPR032563">
    <property type="entry name" value="DAMP1_SANT-like"/>
</dbReference>
<dbReference type="AlphaFoldDB" id="A0A165DSI1"/>
<proteinExistence type="inferred from homology"/>
<name>A0A165DSI1_9APHY</name>
<dbReference type="Proteomes" id="UP000076871">
    <property type="component" value="Unassembled WGS sequence"/>
</dbReference>
<dbReference type="SUPFAM" id="SSF46689">
    <property type="entry name" value="Homeodomain-like"/>
    <property type="match status" value="1"/>
</dbReference>
<dbReference type="PANTHER" id="PTHR12855">
    <property type="entry name" value="DNA METHYLTRANSFERASE 1-ASSOCIATED PROTEIN 1 FAMILY MEMBER"/>
    <property type="match status" value="1"/>
</dbReference>
<comment type="subcellular location">
    <subcellularLocation>
        <location evidence="1">Nucleus</location>
    </subcellularLocation>
</comment>
<dbReference type="PANTHER" id="PTHR12855:SF10">
    <property type="entry name" value="DNA METHYLTRANSFERASE 1-ASSOCIATED PROTEIN 1"/>
    <property type="match status" value="1"/>
</dbReference>
<feature type="compositionally biased region" description="Polar residues" evidence="9">
    <location>
        <begin position="298"/>
        <end position="315"/>
    </location>
</feature>
<dbReference type="InParanoid" id="A0A165DSI1"/>
<keyword evidence="5" id="KW-0805">Transcription regulation</keyword>
<evidence type="ECO:0000256" key="3">
    <source>
        <dbReference type="ARBA" id="ARBA00019132"/>
    </source>
</evidence>
<dbReference type="CDD" id="cd11658">
    <property type="entry name" value="SANT_DMAP1_like"/>
    <property type="match status" value="1"/>
</dbReference>
<dbReference type="FunFam" id="1.10.10.60:FF:000087">
    <property type="entry name" value="DNA methyltransferase 1-associated protein 1"/>
    <property type="match status" value="1"/>
</dbReference>
<feature type="region of interest" description="Disordered" evidence="9">
    <location>
        <begin position="270"/>
        <end position="324"/>
    </location>
</feature>
<dbReference type="GO" id="GO:0035267">
    <property type="term" value="C:NuA4 histone acetyltransferase complex"/>
    <property type="evidence" value="ECO:0007669"/>
    <property type="project" value="InterPro"/>
</dbReference>
<dbReference type="GO" id="GO:0000122">
    <property type="term" value="P:negative regulation of transcription by RNA polymerase II"/>
    <property type="evidence" value="ECO:0007669"/>
    <property type="project" value="TreeGrafter"/>
</dbReference>
<dbReference type="EMBL" id="KV427629">
    <property type="protein sequence ID" value="KZT05541.1"/>
    <property type="molecule type" value="Genomic_DNA"/>
</dbReference>
<gene>
    <name evidence="11" type="ORF">LAESUDRAFT_726808</name>
</gene>
<dbReference type="STRING" id="1314785.A0A165DSI1"/>
<reference evidence="11 12" key="1">
    <citation type="journal article" date="2016" name="Mol. Biol. Evol.">
        <title>Comparative Genomics of Early-Diverging Mushroom-Forming Fungi Provides Insights into the Origins of Lignocellulose Decay Capabilities.</title>
        <authorList>
            <person name="Nagy L.G."/>
            <person name="Riley R."/>
            <person name="Tritt A."/>
            <person name="Adam C."/>
            <person name="Daum C."/>
            <person name="Floudas D."/>
            <person name="Sun H."/>
            <person name="Yadav J.S."/>
            <person name="Pangilinan J."/>
            <person name="Larsson K.H."/>
            <person name="Matsuura K."/>
            <person name="Barry K."/>
            <person name="Labutti K."/>
            <person name="Kuo R."/>
            <person name="Ohm R.A."/>
            <person name="Bhattacharya S.S."/>
            <person name="Shirouzu T."/>
            <person name="Yoshinaga Y."/>
            <person name="Martin F.M."/>
            <person name="Grigoriev I.V."/>
            <person name="Hibbett D.S."/>
        </authorList>
    </citation>
    <scope>NUCLEOTIDE SEQUENCE [LARGE SCALE GENOMIC DNA]</scope>
    <source>
        <strain evidence="11 12">93-53</strain>
    </source>
</reference>
<evidence type="ECO:0000256" key="5">
    <source>
        <dbReference type="ARBA" id="ARBA00023015"/>
    </source>
</evidence>
<dbReference type="GO" id="GO:0006338">
    <property type="term" value="P:chromatin remodeling"/>
    <property type="evidence" value="ECO:0007669"/>
    <property type="project" value="InterPro"/>
</dbReference>
<accession>A0A165DSI1</accession>
<evidence type="ECO:0000256" key="9">
    <source>
        <dbReference type="SAM" id="MobiDB-lite"/>
    </source>
</evidence>
<sequence length="502" mass="56445">MAGASAADVRSILSLPSTPGPSQMRKTTSNTERARKPDGISRELYSLIGPSAPTLAAQFAKPRLRQKPNLGGGGRVKWEWKSFKNGARSDSLKLSHWTKAETDPDADYPFAKYNIQPMAYVYSQDEYTRFLEDKDWTKEETDYLFNLAREYDLRWYIIHDRYEYEGGPERTLEDLKDRYLSVCRKLVRNRPRAGDEATRNQLMSSLAFDKEREITRKRYIASLESRTPQQKAEEDALYVELKRLEQNERRFKRDREELLRTLLGIESGLPDIKEDEDGLMNGPADTRKRKKGTHTAESETPISATPSSNIISLGQPSKKGHSAKSAAYDALHCIHRTDIPPANAPPTKTAHQPVYLRSYKLPQPKLTSVAKVAQALGELGISHTRLVMPTRENCTQLEGLLDAATALVETKKVVDRVEQDIRVARERLGTQGNESAEDGTGAGEALPIPMDVDDGNEGDVDRRAQSVVSTRSTRSRRQSRRSMSISSVDTPATGAMKRQKRP</sequence>
<dbReference type="GO" id="GO:0003714">
    <property type="term" value="F:transcription corepressor activity"/>
    <property type="evidence" value="ECO:0007669"/>
    <property type="project" value="TreeGrafter"/>
</dbReference>
<dbReference type="FunCoup" id="A0A165DSI1">
    <property type="interactions" value="627"/>
</dbReference>
<dbReference type="PROSITE" id="PS50090">
    <property type="entry name" value="MYB_LIKE"/>
    <property type="match status" value="1"/>
</dbReference>
<evidence type="ECO:0000256" key="7">
    <source>
        <dbReference type="ARBA" id="ARBA00023242"/>
    </source>
</evidence>
<keyword evidence="4" id="KW-0156">Chromatin regulator</keyword>
<feature type="region of interest" description="Disordered" evidence="9">
    <location>
        <begin position="426"/>
        <end position="502"/>
    </location>
</feature>
<feature type="domain" description="Myb-like" evidence="10">
    <location>
        <begin position="136"/>
        <end position="183"/>
    </location>
</feature>
<keyword evidence="12" id="KW-1185">Reference proteome</keyword>
<feature type="compositionally biased region" description="Basic and acidic residues" evidence="9">
    <location>
        <begin position="32"/>
        <end position="41"/>
    </location>
</feature>
<evidence type="ECO:0000256" key="4">
    <source>
        <dbReference type="ARBA" id="ARBA00022853"/>
    </source>
</evidence>
<evidence type="ECO:0000256" key="1">
    <source>
        <dbReference type="ARBA" id="ARBA00004123"/>
    </source>
</evidence>
<dbReference type="InterPro" id="IPR001005">
    <property type="entry name" value="SANT/Myb"/>
</dbReference>
<evidence type="ECO:0000256" key="2">
    <source>
        <dbReference type="ARBA" id="ARBA00006918"/>
    </source>
</evidence>
<keyword evidence="7" id="KW-0539">Nucleus</keyword>
<organism evidence="11 12">
    <name type="scientific">Laetiporus sulphureus 93-53</name>
    <dbReference type="NCBI Taxonomy" id="1314785"/>
    <lineage>
        <taxon>Eukaryota</taxon>
        <taxon>Fungi</taxon>
        <taxon>Dikarya</taxon>
        <taxon>Basidiomycota</taxon>
        <taxon>Agaricomycotina</taxon>
        <taxon>Agaricomycetes</taxon>
        <taxon>Polyporales</taxon>
        <taxon>Laetiporus</taxon>
    </lineage>
</organism>
<evidence type="ECO:0000256" key="8">
    <source>
        <dbReference type="ARBA" id="ARBA00025264"/>
    </source>
</evidence>
<dbReference type="Pfam" id="PF16282">
    <property type="entry name" value="SANT_DAMP1_like"/>
    <property type="match status" value="1"/>
</dbReference>
<dbReference type="RefSeq" id="XP_040763281.1">
    <property type="nucleotide sequence ID" value="XM_040909104.1"/>
</dbReference>